<proteinExistence type="predicted"/>
<organism evidence="8">
    <name type="scientific">Oryza sativa subsp. japonica</name>
    <name type="common">Rice</name>
    <dbReference type="NCBI Taxonomy" id="39947"/>
    <lineage>
        <taxon>Eukaryota</taxon>
        <taxon>Viridiplantae</taxon>
        <taxon>Streptophyta</taxon>
        <taxon>Embryophyta</taxon>
        <taxon>Tracheophyta</taxon>
        <taxon>Spermatophyta</taxon>
        <taxon>Magnoliopsida</taxon>
        <taxon>Liliopsida</taxon>
        <taxon>Poales</taxon>
        <taxon>Poaceae</taxon>
        <taxon>BOP clade</taxon>
        <taxon>Oryzoideae</taxon>
        <taxon>Oryzeae</taxon>
        <taxon>Oryzinae</taxon>
        <taxon>Oryza</taxon>
        <taxon>Oryza sativa</taxon>
    </lineage>
</organism>
<dbReference type="AlphaFoldDB" id="Q5ZC40"/>
<dbReference type="GO" id="GO:1990904">
    <property type="term" value="C:ribonucleoprotein complex"/>
    <property type="evidence" value="ECO:0007669"/>
    <property type="project" value="UniProtKB-KW"/>
</dbReference>
<dbReference type="PANTHER" id="PTHR33284:SF1">
    <property type="entry name" value="RIBOSOMAL PROTEIN L25_GLN-TRNA SYNTHETASE, ANTI-CODON-BINDING DOMAIN-CONTAINING PROTEIN"/>
    <property type="match status" value="1"/>
</dbReference>
<dbReference type="GO" id="GO:0005840">
    <property type="term" value="C:ribosome"/>
    <property type="evidence" value="ECO:0007669"/>
    <property type="project" value="UniProtKB-KW"/>
</dbReference>
<keyword evidence="2" id="KW-0694">RNA-binding</keyword>
<evidence type="ECO:0000256" key="2">
    <source>
        <dbReference type="ARBA" id="ARBA00022884"/>
    </source>
</evidence>
<dbReference type="SUPFAM" id="SSF50715">
    <property type="entry name" value="Ribosomal protein L25-like"/>
    <property type="match status" value="1"/>
</dbReference>
<evidence type="ECO:0000259" key="7">
    <source>
        <dbReference type="Pfam" id="PF14693"/>
    </source>
</evidence>
<accession>Q5ZC40</accession>
<evidence type="ECO:0000256" key="4">
    <source>
        <dbReference type="ARBA" id="ARBA00023274"/>
    </source>
</evidence>
<feature type="domain" description="Large ribosomal subunit protein bL25 L25" evidence="6">
    <location>
        <begin position="68"/>
        <end position="170"/>
    </location>
</feature>
<evidence type="ECO:0000259" key="6">
    <source>
        <dbReference type="Pfam" id="PF01386"/>
    </source>
</evidence>
<feature type="region of interest" description="Disordered" evidence="5">
    <location>
        <begin position="298"/>
        <end position="381"/>
    </location>
</feature>
<dbReference type="GO" id="GO:0019843">
    <property type="term" value="F:rRNA binding"/>
    <property type="evidence" value="ECO:0007669"/>
    <property type="project" value="UniProtKB-KW"/>
</dbReference>
<feature type="compositionally biased region" description="Basic and acidic residues" evidence="5">
    <location>
        <begin position="306"/>
        <end position="319"/>
    </location>
</feature>
<dbReference type="Pfam" id="PF14693">
    <property type="entry name" value="Ribosomal_TL5_C"/>
    <property type="match status" value="1"/>
</dbReference>
<evidence type="ECO:0000256" key="1">
    <source>
        <dbReference type="ARBA" id="ARBA00022730"/>
    </source>
</evidence>
<dbReference type="InterPro" id="IPR020057">
    <property type="entry name" value="Ribosomal_bL25_b-dom"/>
</dbReference>
<feature type="domain" description="Large ribosomal subunit protein bL25 beta" evidence="7">
    <location>
        <begin position="180"/>
        <end position="226"/>
    </location>
</feature>
<sequence>MAMLLRRPLHTLPILPLLGRHLSSSSAAAEAVTADHHHHHDADLLSPPFDYLPGHPRPDAKHDELILAVPRASSGRHVAAKERKAGRVPAIVFEQENGQEGGNKRLVSVQSKQIRKLVDHLGRSFFLSRLFRLQVWSEHAGQGELIESVRVLPRKVHLHAGTDEPLNVTFMRAPSSALLKIDVPLMFIGEDASPGLRKGAYFNTIKRTVKYLCPADIVPPYIEVDLICCLCLGLVLSSGMMTVTITTRYGEEAKKRTRYGTEMTTLRFHTSHDKDKISACTVLGASWFQEWVLVRPSPRRPGGLKGGHDHSKEPDKQEQDGGTQEEEAEIMEDQGGKLDFKLEAANRKGGGVPDKLQEPFAPLGPRRRKPNSRYTRDQWAK</sequence>
<dbReference type="InterPro" id="IPR020056">
    <property type="entry name" value="Rbsml_bL25/Gln-tRNA_synth_N"/>
</dbReference>
<feature type="compositionally biased region" description="Basic and acidic residues" evidence="5">
    <location>
        <begin position="334"/>
        <end position="346"/>
    </location>
</feature>
<keyword evidence="4" id="KW-0687">Ribonucleoprotein</keyword>
<dbReference type="EMBL" id="AP003253">
    <property type="protein sequence ID" value="BAD52896.1"/>
    <property type="molecule type" value="Genomic_DNA"/>
</dbReference>
<protein>
    <submittedName>
        <fullName evidence="8">Uncharacterized protein</fullName>
    </submittedName>
</protein>
<dbReference type="Gene3D" id="2.40.240.10">
    <property type="entry name" value="Ribosomal Protein L25, Chain P"/>
    <property type="match status" value="1"/>
</dbReference>
<dbReference type="CDD" id="cd00495">
    <property type="entry name" value="Ribosomal_L25_TL5_CTC"/>
    <property type="match status" value="1"/>
</dbReference>
<evidence type="ECO:0000256" key="3">
    <source>
        <dbReference type="ARBA" id="ARBA00022980"/>
    </source>
</evidence>
<dbReference type="InterPro" id="IPR029751">
    <property type="entry name" value="Ribosomal_L25_dom"/>
</dbReference>
<keyword evidence="1" id="KW-0699">rRNA-binding</keyword>
<dbReference type="FunFam" id="2.40.240.10:FF:000016">
    <property type="entry name" value="50S ribosomal protein L25"/>
    <property type="match status" value="1"/>
</dbReference>
<dbReference type="Pfam" id="PF01386">
    <property type="entry name" value="Ribosomal_L25p"/>
    <property type="match status" value="1"/>
</dbReference>
<dbReference type="Gene3D" id="2.170.120.20">
    <property type="entry name" value="Ribosomal protein L25, beta domain"/>
    <property type="match status" value="1"/>
</dbReference>
<dbReference type="InterPro" id="IPR020930">
    <property type="entry name" value="Ribosomal_uL5_bac-type"/>
</dbReference>
<evidence type="ECO:0000313" key="8">
    <source>
        <dbReference type="EMBL" id="BAD52896.1"/>
    </source>
</evidence>
<keyword evidence="3" id="KW-0689">Ribosomal protein</keyword>
<feature type="compositionally biased region" description="Acidic residues" evidence="5">
    <location>
        <begin position="323"/>
        <end position="332"/>
    </location>
</feature>
<dbReference type="InterPro" id="IPR011035">
    <property type="entry name" value="Ribosomal_bL25/Gln-tRNA_synth"/>
</dbReference>
<evidence type="ECO:0000256" key="5">
    <source>
        <dbReference type="SAM" id="MobiDB-lite"/>
    </source>
</evidence>
<dbReference type="GO" id="GO:0003735">
    <property type="term" value="F:structural constituent of ribosome"/>
    <property type="evidence" value="ECO:0007669"/>
    <property type="project" value="InterPro"/>
</dbReference>
<dbReference type="InterPro" id="IPR037121">
    <property type="entry name" value="Ribosomal_bL25_C"/>
</dbReference>
<reference evidence="8" key="1">
    <citation type="journal article" date="2002" name="Nature">
        <title>The genome sequence and structure of rice chromosome 1.</title>
        <authorList>
            <person name="Sasaki T."/>
            <person name="Matsumoto T."/>
            <person name="Yamamoto K."/>
            <person name="Sakata K."/>
            <person name="Baba T."/>
            <person name="Katayose Y."/>
            <person name="Wu J."/>
            <person name="Niimura Y."/>
            <person name="Cheng Z."/>
            <person name="Nagamura Y."/>
            <person name="Antonio B.A."/>
            <person name="Kanamori H."/>
            <person name="Hosokawa S."/>
            <person name="Masukawa M."/>
            <person name="Arikawa K."/>
            <person name="Chiden Y."/>
            <person name="Hayashi M."/>
            <person name="Okamoto M."/>
            <person name="Ando T."/>
            <person name="Aoki H."/>
            <person name="Arita K."/>
            <person name="Hamada M."/>
            <person name="Harada C."/>
            <person name="Hijishita S."/>
            <person name="Honda M."/>
            <person name="Ichikawa Y."/>
            <person name="Idonuma A."/>
            <person name="Iijima M."/>
            <person name="Ikeda M."/>
            <person name="Ikeno M."/>
            <person name="Itoh S."/>
            <person name="Itoh T."/>
            <person name="Itoh Y."/>
            <person name="Itoh Y."/>
            <person name="Iwabuchi A."/>
            <person name="Kamiya K."/>
            <person name="Karasawa W."/>
            <person name="Katagiri S."/>
            <person name="Kikuta A."/>
            <person name="Kobayashi N."/>
            <person name="Kono I."/>
            <person name="Machita K."/>
            <person name="Maehara T."/>
            <person name="Mizuno H."/>
            <person name="Mizubayashi T."/>
            <person name="Mukai Y."/>
            <person name="Nagasaki H."/>
            <person name="Nakashima M."/>
            <person name="Nakama Y."/>
            <person name="Nakamichi Y."/>
            <person name="Nakamura M."/>
            <person name="Namiki N."/>
            <person name="Negishi M."/>
            <person name="Ohta I."/>
            <person name="Ono N."/>
            <person name="Saji S."/>
            <person name="Sakai K."/>
            <person name="Shibata M."/>
            <person name="Shimokawa T."/>
            <person name="Shomura A."/>
            <person name="Song J."/>
            <person name="Takazaki Y."/>
            <person name="Terasawa K."/>
            <person name="Tsuji K."/>
            <person name="Waki K."/>
            <person name="Yamagata H."/>
            <person name="Yamane H."/>
            <person name="Yoshiki S."/>
            <person name="Yoshihara R."/>
            <person name="Yukawa K."/>
            <person name="Zhong H."/>
            <person name="Iwama H."/>
            <person name="Endo T."/>
            <person name="Ito H."/>
            <person name="Hahn J.H."/>
            <person name="Kim H.I."/>
            <person name="Eun M.Y."/>
            <person name="Yano M."/>
            <person name="Jiang J."/>
            <person name="Gojobori T."/>
        </authorList>
    </citation>
    <scope>NUCLEOTIDE SEQUENCE [LARGE SCALE GENOMIC DNA]</scope>
</reference>
<gene>
    <name evidence="8" type="primary">P0451D05.4</name>
</gene>
<dbReference type="GO" id="GO:0006412">
    <property type="term" value="P:translation"/>
    <property type="evidence" value="ECO:0007669"/>
    <property type="project" value="InterPro"/>
</dbReference>
<name>Q5ZC40_ORYSJ</name>
<dbReference type="PANTHER" id="PTHR33284">
    <property type="entry name" value="RIBOSOMAL PROTEIN L25/GLN-TRNA SYNTHETASE, ANTI-CODON-BINDING DOMAIN-CONTAINING PROTEIN"/>
    <property type="match status" value="1"/>
</dbReference>
<dbReference type="Proteomes" id="UP000817658">
    <property type="component" value="Chromosome 1"/>
</dbReference>